<dbReference type="PANTHER" id="PTHR13793">
    <property type="entry name" value="PHD FINGER PROTEINS"/>
    <property type="match status" value="1"/>
</dbReference>
<feature type="region of interest" description="Disordered" evidence="9">
    <location>
        <begin position="967"/>
        <end position="987"/>
    </location>
</feature>
<dbReference type="OrthoDB" id="20839at2759"/>
<keyword evidence="6" id="KW-0539">Nucleus</keyword>
<keyword evidence="8" id="KW-0175">Coiled coil</keyword>
<feature type="region of interest" description="Disordered" evidence="9">
    <location>
        <begin position="1"/>
        <end position="78"/>
    </location>
</feature>
<sequence>MAPETTNPTSSTPRPKRATTQPKSARTEKPTIVVGDAAAEPPKKKQKLKYIPGGPGGGGRYVDPETGVEIPVGGTGPGGYNYIGPRGRVGRENLANGVVPKIYSSNRREKTSRTRPTIPRQQPPATRPTYASSSEAQAATMSHSDGYKPREERALEEIHPDLDINSTLLAIDADEVDGIAPHTRPVTPANGSINGRNGSPFEDEDEDGSAMSTPDLSMSVRIPGTPGGGKRKPGRPPKDPEAFYAKRALMMEHTRGPSQPTAFSPRTPRPAPILNFDPKEKLTLPQPSFRKSDTLARFEDKALGMERYVDQSMANVGYQITDVYVRPDTLIRASDHNLYDGTEFRVEYDMDEQDEYWLIAYNRDMRTAKGFEALTREHFEITLTKIELEMHDLEKRMPKPNPKPPQTHRPRSSSAAAVNGEPLPGEEQDSRCAVCDDGDCENTNAIVFCDGCDLAVHQECYGVPFIPEGQWLCRKCQLIGRGIPTCIFCPNKGGAFKQTNSSKWVHLLCAMWIREVSLGNHTFMEPVMDVERIPKTRWSLRCYLCKQSMGACVQCSSAQCATPFHITCARKAGLYMKMKNNHGTLAVLDGTTVMKAYCHKHCPSDYARENDVNGIVDEAQRYYKRIFKHQYWAENQEAANKLGTRLHNARTEDQLDEPQLQGALVAHTTAETDKKGTQPPKQPWKLDSGTLVVPKIVFDVVESFLQRFNILKRREWTADLCKYWSLKREARRGAPLIKRLQLQNDSSMELTRRNYAGMGELGRQKLERRVDFSAQLVEDLKKLQEVSHATRDREFQKLKKAELEEEVMDQVYFPVAKLLPPILQLAKRLDEKKTVFSAGLDELQARCNVRYYVNASEFSRDFSSVFSAGLAAATTTNELARSKDDMSSPAKKAAADLKDRKRLAKRIIKAVSPLLQSAVEAEAALNEEPKAKLLEELDQVLEAALEIPANTATEEIEFKADDGDTVIVDSPSKLSPSKRIGTRRTNGIPPEDISVFVEDDVMDVDAPCEVDDEAIIPVVSEPGISEADQDASVDSQSKNSAKTTSTPPDSNGYVSAPEPQQTSPPTPPVSTGGAVTDVNNALGNGGVPWVYKDLNPDGTNIPEENLDTADAASDELSEMDDDELNGLGADVDSRGEASKTAATPSHKVTKTKKGKTKKRWRGFK</sequence>
<evidence type="ECO:0000259" key="10">
    <source>
        <dbReference type="PROSITE" id="PS50016"/>
    </source>
</evidence>
<dbReference type="STRING" id="1849047.A0A3D8SDX7"/>
<evidence type="ECO:0000256" key="3">
    <source>
        <dbReference type="ARBA" id="ARBA00022737"/>
    </source>
</evidence>
<dbReference type="PANTHER" id="PTHR13793:SF107">
    <property type="entry name" value="BROMODOMAIN-CONTAINING PROTEIN HOMOLOG"/>
    <property type="match status" value="1"/>
</dbReference>
<keyword evidence="13" id="KW-1185">Reference proteome</keyword>
<keyword evidence="2" id="KW-0479">Metal-binding</keyword>
<dbReference type="InterPro" id="IPR019786">
    <property type="entry name" value="Zinc_finger_PHD-type_CS"/>
</dbReference>
<dbReference type="AlphaFoldDB" id="A0A3D8SDX7"/>
<dbReference type="CDD" id="cd15492">
    <property type="entry name" value="PHD_BRPF_JADE_like"/>
    <property type="match status" value="1"/>
</dbReference>
<dbReference type="GO" id="GO:0008270">
    <property type="term" value="F:zinc ion binding"/>
    <property type="evidence" value="ECO:0007669"/>
    <property type="project" value="UniProtKB-KW"/>
</dbReference>
<dbReference type="EMBL" id="PDLM01000002">
    <property type="protein sequence ID" value="RDW84522.1"/>
    <property type="molecule type" value="Genomic_DNA"/>
</dbReference>
<comment type="caution">
    <text evidence="12">The sequence shown here is derived from an EMBL/GenBank/DDBJ whole genome shotgun (WGS) entry which is preliminary data.</text>
</comment>
<dbReference type="GO" id="GO:0006357">
    <property type="term" value="P:regulation of transcription by RNA polymerase II"/>
    <property type="evidence" value="ECO:0007669"/>
    <property type="project" value="TreeGrafter"/>
</dbReference>
<reference evidence="12 13" key="1">
    <citation type="journal article" date="2018" name="IMA Fungus">
        <title>IMA Genome-F 9: Draft genome sequence of Annulohypoxylon stygium, Aspergillus mulundensis, Berkeleyomyces basicola (syn. Thielaviopsis basicola), Ceratocystis smalleyi, two Cercospora beticola strains, Coleophoma cylindrospora, Fusarium fracticaudum, Phialophora cf. hyalina, and Morchella septimelata.</title>
        <authorList>
            <person name="Wingfield B.D."/>
            <person name="Bills G.F."/>
            <person name="Dong Y."/>
            <person name="Huang W."/>
            <person name="Nel W.J."/>
            <person name="Swalarsk-Parry B.S."/>
            <person name="Vaghefi N."/>
            <person name="Wilken P.M."/>
            <person name="An Z."/>
            <person name="de Beer Z.W."/>
            <person name="De Vos L."/>
            <person name="Chen L."/>
            <person name="Duong T.A."/>
            <person name="Gao Y."/>
            <person name="Hammerbacher A."/>
            <person name="Kikkert J.R."/>
            <person name="Li Y."/>
            <person name="Li H."/>
            <person name="Li K."/>
            <person name="Li Q."/>
            <person name="Liu X."/>
            <person name="Ma X."/>
            <person name="Naidoo K."/>
            <person name="Pethybridge S.J."/>
            <person name="Sun J."/>
            <person name="Steenkamp E.T."/>
            <person name="van der Nest M.A."/>
            <person name="van Wyk S."/>
            <person name="Wingfield M.J."/>
            <person name="Xiong C."/>
            <person name="Yue Q."/>
            <person name="Zhang X."/>
        </authorList>
    </citation>
    <scope>NUCLEOTIDE SEQUENCE [LARGE SCALE GENOMIC DNA]</scope>
    <source>
        <strain evidence="12 13">BP6252</strain>
    </source>
</reference>
<dbReference type="InterPro" id="IPR019787">
    <property type="entry name" value="Znf_PHD-finger"/>
</dbReference>
<dbReference type="GO" id="GO:0005634">
    <property type="term" value="C:nucleus"/>
    <property type="evidence" value="ECO:0007669"/>
    <property type="project" value="UniProtKB-SubCell"/>
</dbReference>
<evidence type="ECO:0000256" key="7">
    <source>
        <dbReference type="PROSITE-ProRule" id="PRU00146"/>
    </source>
</evidence>
<evidence type="ECO:0000256" key="4">
    <source>
        <dbReference type="ARBA" id="ARBA00022771"/>
    </source>
</evidence>
<evidence type="ECO:0000256" key="2">
    <source>
        <dbReference type="ARBA" id="ARBA00022723"/>
    </source>
</evidence>
<keyword evidence="4 7" id="KW-0863">Zinc-finger</keyword>
<accession>A0A3D8SDX7</accession>
<evidence type="ECO:0000256" key="6">
    <source>
        <dbReference type="ARBA" id="ARBA00023242"/>
    </source>
</evidence>
<dbReference type="PROSITE" id="PS51805">
    <property type="entry name" value="EPHD"/>
    <property type="match status" value="1"/>
</dbReference>
<evidence type="ECO:0000313" key="13">
    <source>
        <dbReference type="Proteomes" id="UP000256645"/>
    </source>
</evidence>
<evidence type="ECO:0000313" key="12">
    <source>
        <dbReference type="EMBL" id="RDW84522.1"/>
    </source>
</evidence>
<dbReference type="PROSITE" id="PS01359">
    <property type="entry name" value="ZF_PHD_1"/>
    <property type="match status" value="1"/>
</dbReference>
<gene>
    <name evidence="12" type="ORF">BP6252_02112</name>
</gene>
<feature type="compositionally biased region" description="Polar residues" evidence="9">
    <location>
        <begin position="130"/>
        <end position="143"/>
    </location>
</feature>
<dbReference type="SUPFAM" id="SSF57903">
    <property type="entry name" value="FYVE/PHD zinc finger"/>
    <property type="match status" value="1"/>
</dbReference>
<dbReference type="InterPro" id="IPR013083">
    <property type="entry name" value="Znf_RING/FYVE/PHD"/>
</dbReference>
<feature type="compositionally biased region" description="Acidic residues" evidence="9">
    <location>
        <begin position="1104"/>
        <end position="1124"/>
    </location>
</feature>
<feature type="coiled-coil region" evidence="8">
    <location>
        <begin position="763"/>
        <end position="806"/>
    </location>
</feature>
<protein>
    <submittedName>
        <fullName evidence="12">Uncharacterized protein</fullName>
    </submittedName>
</protein>
<evidence type="ECO:0000256" key="8">
    <source>
        <dbReference type="SAM" id="Coils"/>
    </source>
</evidence>
<feature type="region of interest" description="Disordered" evidence="9">
    <location>
        <begin position="102"/>
        <end position="153"/>
    </location>
</feature>
<proteinExistence type="predicted"/>
<dbReference type="CDD" id="cd15670">
    <property type="entry name" value="ePHD_BRPF"/>
    <property type="match status" value="1"/>
</dbReference>
<feature type="domain" description="PHD-type" evidence="10">
    <location>
        <begin position="429"/>
        <end position="479"/>
    </location>
</feature>
<dbReference type="InterPro" id="IPR019542">
    <property type="entry name" value="Enhancer_polycomb-like_N"/>
</dbReference>
<dbReference type="Pfam" id="PF13832">
    <property type="entry name" value="zf-HC5HC2H_2"/>
    <property type="match status" value="1"/>
</dbReference>
<keyword evidence="3" id="KW-0677">Repeat</keyword>
<dbReference type="InterPro" id="IPR034732">
    <property type="entry name" value="EPHD"/>
</dbReference>
<comment type="subcellular location">
    <subcellularLocation>
        <location evidence="1">Nucleus</location>
    </subcellularLocation>
</comment>
<feature type="region of interest" description="Disordered" evidence="9">
    <location>
        <begin position="179"/>
        <end position="241"/>
    </location>
</feature>
<dbReference type="PROSITE" id="PS50016">
    <property type="entry name" value="ZF_PHD_2"/>
    <property type="match status" value="1"/>
</dbReference>
<feature type="domain" description="PHD-type" evidence="11">
    <location>
        <begin position="483"/>
        <end position="602"/>
    </location>
</feature>
<dbReference type="SMART" id="SM00249">
    <property type="entry name" value="PHD"/>
    <property type="match status" value="2"/>
</dbReference>
<dbReference type="InterPro" id="IPR001965">
    <property type="entry name" value="Znf_PHD"/>
</dbReference>
<keyword evidence="5" id="KW-0862">Zinc</keyword>
<dbReference type="Proteomes" id="UP000256645">
    <property type="component" value="Unassembled WGS sequence"/>
</dbReference>
<dbReference type="Gene3D" id="3.30.40.10">
    <property type="entry name" value="Zinc/RING finger domain, C3HC4 (zinc finger)"/>
    <property type="match status" value="2"/>
</dbReference>
<evidence type="ECO:0000259" key="11">
    <source>
        <dbReference type="PROSITE" id="PS51805"/>
    </source>
</evidence>
<feature type="compositionally biased region" description="Polar residues" evidence="9">
    <location>
        <begin position="1032"/>
        <end position="1053"/>
    </location>
</feature>
<feature type="region of interest" description="Disordered" evidence="9">
    <location>
        <begin position="1021"/>
        <end position="1164"/>
    </location>
</feature>
<feature type="compositionally biased region" description="Basic residues" evidence="9">
    <location>
        <begin position="1147"/>
        <end position="1164"/>
    </location>
</feature>
<feature type="compositionally biased region" description="Polar residues" evidence="9">
    <location>
        <begin position="1"/>
        <end position="24"/>
    </location>
</feature>
<evidence type="ECO:0000256" key="9">
    <source>
        <dbReference type="SAM" id="MobiDB-lite"/>
    </source>
</evidence>
<organism evidence="12 13">
    <name type="scientific">Coleophoma cylindrospora</name>
    <dbReference type="NCBI Taxonomy" id="1849047"/>
    <lineage>
        <taxon>Eukaryota</taxon>
        <taxon>Fungi</taxon>
        <taxon>Dikarya</taxon>
        <taxon>Ascomycota</taxon>
        <taxon>Pezizomycotina</taxon>
        <taxon>Leotiomycetes</taxon>
        <taxon>Helotiales</taxon>
        <taxon>Dermateaceae</taxon>
        <taxon>Coleophoma</taxon>
    </lineage>
</organism>
<dbReference type="InterPro" id="IPR050701">
    <property type="entry name" value="Histone_Mod_Regulator"/>
</dbReference>
<dbReference type="FunFam" id="3.30.40.10:FF:000007">
    <property type="entry name" value="Bromodomain containing 1, isoform CRA_b"/>
    <property type="match status" value="1"/>
</dbReference>
<name>A0A3D8SDX7_9HELO</name>
<evidence type="ECO:0000256" key="1">
    <source>
        <dbReference type="ARBA" id="ARBA00004123"/>
    </source>
</evidence>
<feature type="region of interest" description="Disordered" evidence="9">
    <location>
        <begin position="395"/>
        <end position="427"/>
    </location>
</feature>
<dbReference type="InterPro" id="IPR011011">
    <property type="entry name" value="Znf_FYVE_PHD"/>
</dbReference>
<evidence type="ECO:0000256" key="5">
    <source>
        <dbReference type="ARBA" id="ARBA00022833"/>
    </source>
</evidence>
<dbReference type="Pfam" id="PF10513">
    <property type="entry name" value="EPL1"/>
    <property type="match status" value="1"/>
</dbReference>
<dbReference type="Pfam" id="PF13831">
    <property type="entry name" value="PHD_2"/>
    <property type="match status" value="1"/>
</dbReference>